<dbReference type="Pfam" id="PF07958">
    <property type="entry name" value="DUF1688"/>
    <property type="match status" value="1"/>
</dbReference>
<name>A0A176ZZM0_9PEZI</name>
<organism evidence="2">
    <name type="scientific">Pseudogymnoascus destructans</name>
    <dbReference type="NCBI Taxonomy" id="655981"/>
    <lineage>
        <taxon>Eukaryota</taxon>
        <taxon>Fungi</taxon>
        <taxon>Dikarya</taxon>
        <taxon>Ascomycota</taxon>
        <taxon>Pezizomycotina</taxon>
        <taxon>Leotiomycetes</taxon>
        <taxon>Thelebolales</taxon>
        <taxon>Thelebolaceae</taxon>
        <taxon>Pseudogymnoascus</taxon>
    </lineage>
</organism>
<feature type="region of interest" description="Disordered" evidence="1">
    <location>
        <begin position="1"/>
        <end position="74"/>
    </location>
</feature>
<dbReference type="EMBL" id="KV441417">
    <property type="protein sequence ID" value="OAF54682.1"/>
    <property type="molecule type" value="Genomic_DNA"/>
</dbReference>
<dbReference type="OrthoDB" id="2153176at2759"/>
<dbReference type="PANTHER" id="PTHR31687:SF3">
    <property type="entry name" value="PROTEIN URG3"/>
    <property type="match status" value="1"/>
</dbReference>
<evidence type="ECO:0008006" key="3">
    <source>
        <dbReference type="Google" id="ProtNLM"/>
    </source>
</evidence>
<reference evidence="2" key="1">
    <citation type="submission" date="2016-03" db="EMBL/GenBank/DDBJ databases">
        <title>Updated assembly of Pseudogymnoascus destructans, the fungus causing white-nose syndrome of bats.</title>
        <authorList>
            <person name="Palmer J.M."/>
            <person name="Drees K.P."/>
            <person name="Foster J.T."/>
            <person name="Lindner D.L."/>
        </authorList>
    </citation>
    <scope>NUCLEOTIDE SEQUENCE [LARGE SCALE GENOMIC DNA]</scope>
    <source>
        <strain evidence="2">20631-21</strain>
    </source>
</reference>
<dbReference type="Proteomes" id="UP000077154">
    <property type="component" value="Unassembled WGS sequence"/>
</dbReference>
<dbReference type="eggNOG" id="ENOG502QR4F">
    <property type="taxonomic scope" value="Eukaryota"/>
</dbReference>
<dbReference type="PANTHER" id="PTHR31687">
    <property type="match status" value="1"/>
</dbReference>
<feature type="compositionally biased region" description="Low complexity" evidence="1">
    <location>
        <begin position="1"/>
        <end position="61"/>
    </location>
</feature>
<protein>
    <recommendedName>
        <fullName evidence="3">Uracil catabolism protein 4</fullName>
    </recommendedName>
</protein>
<dbReference type="VEuPathDB" id="FungiDB:GMDG_01034"/>
<accession>A0A176ZZM0</accession>
<dbReference type="InterPro" id="IPR012469">
    <property type="entry name" value="DUF1688"/>
</dbReference>
<dbReference type="RefSeq" id="XP_024319986.1">
    <property type="nucleotide sequence ID" value="XM_024472358.1"/>
</dbReference>
<gene>
    <name evidence="2" type="ORF">VC83_08815</name>
</gene>
<proteinExistence type="predicted"/>
<evidence type="ECO:0000256" key="1">
    <source>
        <dbReference type="SAM" id="MobiDB-lite"/>
    </source>
</evidence>
<sequence length="514" mass="56403">MRIFSKSSSNRRTSSKPSLSERSASLASSSSSLQSPTGKRSSPPTRSGPTPLSPTTSAPSSHRPQIPMPKAPDPLVDPAAYLRSIGSVRARCSVLLEKALDNDLNHFEVDMSKFDDSVAFVVSIIKRDFAPHYSTIPPHGRWQHFNVGGKDRVTHLLQSWPSSVDTSERTRRLLDLFLVSVLLDAGAGTAWSYKSKENGKIYSRSEGLAVASLEMFKTGMFSSDPDQPFRVDSDGLRRLTVETMGKGLQVTSQNPIAGLDGRANLLIRLSKALENRRYFGDDSRPGNIIDYLISHPTTQISSVPIVPLPTLWHVLMDGLGPIWPASRTVVDGVSLGDAWPLSSMPRESNSAEWETIVPFHKLTQWLCYSLMQPMSVLMHIHFAGTELMTGLPEYRNGGLFIDTGVLTLKSEQMKRGLEGFSAEADRNGQKCMEVVPMFEASDDVVVEWRAVTVGFLDMLLAKVNTELGLSGEDALSLAQMLEAGSWKGGREIAEVTRPNTKEPPIMIISDGTVF</sequence>
<dbReference type="GeneID" id="36291854"/>
<dbReference type="AlphaFoldDB" id="A0A176ZZM0"/>
<evidence type="ECO:0000313" key="2">
    <source>
        <dbReference type="EMBL" id="OAF54682.1"/>
    </source>
</evidence>